<proteinExistence type="predicted"/>
<comment type="caution">
    <text evidence="2">The sequence shown here is derived from an EMBL/GenBank/DDBJ whole genome shotgun (WGS) entry which is preliminary data.</text>
</comment>
<evidence type="ECO:0000313" key="2">
    <source>
        <dbReference type="EMBL" id="KGO71891.1"/>
    </source>
</evidence>
<sequence>MAARTLDRMRKAQSLIRECHDWLVQSNEMLLAIEMCQIEGQLALLFENRCFANTPCPGLQQEELPRLPPFNGYRRRNRRGYHNGPRGTQPTNRSGTEASASRPGDGQNVRAQATSSTSAAKVSTLTCPDANLKPTRAQAAVTKASPPSGVLLDFDDDVEFVQLPPNLVAEMETVQAADVKSKRKQQLSKYSAAVGSDEPALEVSIRVDGDDGSLPQTKATAAHAASAGLDTHLGSYCLPPTIEEGITPVLSQTQLQGSPASGSLKGASPHTSQKHQRVHEVTESHNFNSMNCEEPPMPTIIGGKGMFIDLDDDLAVILPVGTDADTGSTIHPEEEDVLVAGLDSEIEHSLQQKDLEDDEIVFQGNAAKDIGPDFKALFVGDSQTARRTIDLKAIFEKHSEVVICR</sequence>
<evidence type="ECO:0000256" key="1">
    <source>
        <dbReference type="SAM" id="MobiDB-lite"/>
    </source>
</evidence>
<feature type="compositionally biased region" description="Polar residues" evidence="1">
    <location>
        <begin position="88"/>
        <end position="99"/>
    </location>
</feature>
<accession>A0A0A2KYB0</accession>
<feature type="compositionally biased region" description="Low complexity" evidence="1">
    <location>
        <begin position="111"/>
        <end position="122"/>
    </location>
</feature>
<feature type="region of interest" description="Disordered" evidence="1">
    <location>
        <begin position="254"/>
        <end position="293"/>
    </location>
</feature>
<dbReference type="EMBL" id="JQGA01000915">
    <property type="protein sequence ID" value="KGO71891.1"/>
    <property type="molecule type" value="Genomic_DNA"/>
</dbReference>
<dbReference type="PhylomeDB" id="A0A0A2KYB0"/>
<keyword evidence="3" id="KW-1185">Reference proteome</keyword>
<organism evidence="2 3">
    <name type="scientific">Penicillium italicum</name>
    <name type="common">Blue mold</name>
    <dbReference type="NCBI Taxonomy" id="40296"/>
    <lineage>
        <taxon>Eukaryota</taxon>
        <taxon>Fungi</taxon>
        <taxon>Dikarya</taxon>
        <taxon>Ascomycota</taxon>
        <taxon>Pezizomycotina</taxon>
        <taxon>Eurotiomycetes</taxon>
        <taxon>Eurotiomycetidae</taxon>
        <taxon>Eurotiales</taxon>
        <taxon>Aspergillaceae</taxon>
        <taxon>Penicillium</taxon>
    </lineage>
</organism>
<gene>
    <name evidence="2" type="ORF">PITC_026110</name>
</gene>
<dbReference type="HOGENOM" id="CLU_690981_0_0_1"/>
<dbReference type="OMA" id="ECHGWLV"/>
<dbReference type="Proteomes" id="UP000030104">
    <property type="component" value="Unassembled WGS sequence"/>
</dbReference>
<name>A0A0A2KYB0_PENIT</name>
<dbReference type="OrthoDB" id="4359067at2759"/>
<evidence type="ECO:0000313" key="3">
    <source>
        <dbReference type="Proteomes" id="UP000030104"/>
    </source>
</evidence>
<reference evidence="2 3" key="1">
    <citation type="journal article" date="2015" name="Mol. Plant Microbe Interact.">
        <title>Genome, transcriptome, and functional analyses of Penicillium expansum provide new insights into secondary metabolism and pathogenicity.</title>
        <authorList>
            <person name="Ballester A.R."/>
            <person name="Marcet-Houben M."/>
            <person name="Levin E."/>
            <person name="Sela N."/>
            <person name="Selma-Lazaro C."/>
            <person name="Carmona L."/>
            <person name="Wisniewski M."/>
            <person name="Droby S."/>
            <person name="Gonzalez-Candelas L."/>
            <person name="Gabaldon T."/>
        </authorList>
    </citation>
    <scope>NUCLEOTIDE SEQUENCE [LARGE SCALE GENOMIC DNA]</scope>
    <source>
        <strain evidence="2 3">PHI-1</strain>
    </source>
</reference>
<feature type="region of interest" description="Disordered" evidence="1">
    <location>
        <begin position="57"/>
        <end position="122"/>
    </location>
</feature>
<protein>
    <submittedName>
        <fullName evidence="2">Uncharacterized protein</fullName>
    </submittedName>
</protein>
<dbReference type="AlphaFoldDB" id="A0A0A2KYB0"/>